<comment type="caution">
    <text evidence="2">The sequence shown here is derived from an EMBL/GenBank/DDBJ whole genome shotgun (WGS) entry which is preliminary data.</text>
</comment>
<evidence type="ECO:0000313" key="3">
    <source>
        <dbReference type="Proteomes" id="UP000256373"/>
    </source>
</evidence>
<name>A0A3D8YC31_9BACT</name>
<keyword evidence="1" id="KW-0175">Coiled coil</keyword>
<organism evidence="2 3">
    <name type="scientific">Dyadobacter luteus</name>
    <dbReference type="NCBI Taxonomy" id="2259619"/>
    <lineage>
        <taxon>Bacteria</taxon>
        <taxon>Pseudomonadati</taxon>
        <taxon>Bacteroidota</taxon>
        <taxon>Cytophagia</taxon>
        <taxon>Cytophagales</taxon>
        <taxon>Spirosomataceae</taxon>
        <taxon>Dyadobacter</taxon>
    </lineage>
</organism>
<sequence length="71" mass="8445">MDVKYRMIRQVYPQIAAWSDSSYYLNPEFAERETVKLEAQELVVKDAEVLLKQKQREAKEAENILKKLKKD</sequence>
<dbReference type="Proteomes" id="UP000256373">
    <property type="component" value="Unassembled WGS sequence"/>
</dbReference>
<gene>
    <name evidence="2" type="ORF">DSL64_12070</name>
</gene>
<protein>
    <submittedName>
        <fullName evidence="2">Uncharacterized protein</fullName>
    </submittedName>
</protein>
<proteinExistence type="predicted"/>
<evidence type="ECO:0000256" key="1">
    <source>
        <dbReference type="SAM" id="Coils"/>
    </source>
</evidence>
<accession>A0A3D8YC31</accession>
<evidence type="ECO:0000313" key="2">
    <source>
        <dbReference type="EMBL" id="REA61690.1"/>
    </source>
</evidence>
<dbReference type="AlphaFoldDB" id="A0A3D8YC31"/>
<keyword evidence="3" id="KW-1185">Reference proteome</keyword>
<reference evidence="2 3" key="1">
    <citation type="submission" date="2018-07" db="EMBL/GenBank/DDBJ databases">
        <title>Dyadobacter roseus sp. nov., isolated from rose rhizosphere soil.</title>
        <authorList>
            <person name="Chen L."/>
        </authorList>
    </citation>
    <scope>NUCLEOTIDE SEQUENCE [LARGE SCALE GENOMIC DNA]</scope>
    <source>
        <strain evidence="2 3">RS19</strain>
    </source>
</reference>
<feature type="coiled-coil region" evidence="1">
    <location>
        <begin position="37"/>
        <end position="71"/>
    </location>
</feature>
<dbReference type="EMBL" id="QNUL01000007">
    <property type="protein sequence ID" value="REA61690.1"/>
    <property type="molecule type" value="Genomic_DNA"/>
</dbReference>